<organism evidence="1 2">
    <name type="scientific">Rhynchophorus ferrugineus</name>
    <name type="common">Red palm weevil</name>
    <name type="synonym">Curculio ferrugineus</name>
    <dbReference type="NCBI Taxonomy" id="354439"/>
    <lineage>
        <taxon>Eukaryota</taxon>
        <taxon>Metazoa</taxon>
        <taxon>Ecdysozoa</taxon>
        <taxon>Arthropoda</taxon>
        <taxon>Hexapoda</taxon>
        <taxon>Insecta</taxon>
        <taxon>Pterygota</taxon>
        <taxon>Neoptera</taxon>
        <taxon>Endopterygota</taxon>
        <taxon>Coleoptera</taxon>
        <taxon>Polyphaga</taxon>
        <taxon>Cucujiformia</taxon>
        <taxon>Curculionidae</taxon>
        <taxon>Dryophthorinae</taxon>
        <taxon>Rhynchophorus</taxon>
    </lineage>
</organism>
<reference evidence="1" key="1">
    <citation type="submission" date="2020-08" db="EMBL/GenBank/DDBJ databases">
        <title>Genome sequencing and assembly of the red palm weevil Rhynchophorus ferrugineus.</title>
        <authorList>
            <person name="Dias G.B."/>
            <person name="Bergman C.M."/>
            <person name="Manee M."/>
        </authorList>
    </citation>
    <scope>NUCLEOTIDE SEQUENCE</scope>
    <source>
        <strain evidence="1">AA-2017</strain>
        <tissue evidence="1">Whole larva</tissue>
    </source>
</reference>
<dbReference type="Proteomes" id="UP000625711">
    <property type="component" value="Unassembled WGS sequence"/>
</dbReference>
<gene>
    <name evidence="1" type="ORF">GWI33_019653</name>
</gene>
<name>A0A834HU08_RHYFE</name>
<sequence length="91" mass="9440">LPPPAVVVVVAATPPRPAPSSVRVPRLATPRAAYGRSPPPRLVDASPVLIDSPFLCRSPTHDRAQTPEYLAAVVRASATSVAAIKSARPSV</sequence>
<evidence type="ECO:0000313" key="1">
    <source>
        <dbReference type="EMBL" id="KAF7267082.1"/>
    </source>
</evidence>
<dbReference type="EMBL" id="JAACXV010014471">
    <property type="protein sequence ID" value="KAF7267082.1"/>
    <property type="molecule type" value="Genomic_DNA"/>
</dbReference>
<comment type="caution">
    <text evidence="1">The sequence shown here is derived from an EMBL/GenBank/DDBJ whole genome shotgun (WGS) entry which is preliminary data.</text>
</comment>
<proteinExistence type="predicted"/>
<keyword evidence="2" id="KW-1185">Reference proteome</keyword>
<feature type="non-terminal residue" evidence="1">
    <location>
        <position position="1"/>
    </location>
</feature>
<accession>A0A834HU08</accession>
<protein>
    <submittedName>
        <fullName evidence="1">Uncharacterized protein</fullName>
    </submittedName>
</protein>
<evidence type="ECO:0000313" key="2">
    <source>
        <dbReference type="Proteomes" id="UP000625711"/>
    </source>
</evidence>
<dbReference type="AlphaFoldDB" id="A0A834HU08"/>